<dbReference type="PANTHER" id="PTHR28029:SF1">
    <property type="entry name" value="PROTEIN ILM1"/>
    <property type="match status" value="1"/>
</dbReference>
<accession>A0A1H6PPU0</accession>
<feature type="transmembrane region" description="Helical" evidence="1">
    <location>
        <begin position="87"/>
        <end position="108"/>
    </location>
</feature>
<sequence>MFVSAKTFIVARSTFMWSLAYFLWTDPTVIIDNMYVNIVGQAMQLPPLKLENAEPLLGLVAYLLTMVGVSDVAPLNGPYLEYFYSIMPLRVITLFAIIAYCAYGNSIYVSNSMVFSIVFLDLLFSFFTYLALREERNEYLKKKILAVQATQKDQEENNLVS</sequence>
<evidence type="ECO:0000313" key="5">
    <source>
        <dbReference type="Proteomes" id="UP000256601"/>
    </source>
</evidence>
<evidence type="ECO:0000313" key="3">
    <source>
        <dbReference type="EMBL" id="RDW27003.1"/>
    </source>
</evidence>
<name>A0A1H6PPU0_YARLL</name>
<feature type="transmembrane region" description="Helical" evidence="1">
    <location>
        <begin position="114"/>
        <end position="132"/>
    </location>
</feature>
<dbReference type="VEuPathDB" id="FungiDB:YALI0_E25916g"/>
<dbReference type="Proteomes" id="UP000182444">
    <property type="component" value="Chromosome 1E"/>
</dbReference>
<keyword evidence="1" id="KW-0472">Membrane</keyword>
<dbReference type="EMBL" id="KZ858970">
    <property type="protein sequence ID" value="RDW27003.1"/>
    <property type="molecule type" value="Genomic_DNA"/>
</dbReference>
<gene>
    <name evidence="3" type="ORF">B0I71DRAFT_116149</name>
    <name evidence="2" type="ORF">YALI1_E30743g</name>
</gene>
<evidence type="ECO:0000256" key="1">
    <source>
        <dbReference type="SAM" id="Phobius"/>
    </source>
</evidence>
<dbReference type="Pfam" id="PF10311">
    <property type="entry name" value="Ilm1"/>
    <property type="match status" value="1"/>
</dbReference>
<dbReference type="RefSeq" id="XP_504404.1">
    <property type="nucleotide sequence ID" value="XM_504404.1"/>
</dbReference>
<feature type="transmembrane region" description="Helical" evidence="1">
    <location>
        <begin position="56"/>
        <end position="75"/>
    </location>
</feature>
<organism evidence="2 4">
    <name type="scientific">Yarrowia lipolytica</name>
    <name type="common">Candida lipolytica</name>
    <dbReference type="NCBI Taxonomy" id="4952"/>
    <lineage>
        <taxon>Eukaryota</taxon>
        <taxon>Fungi</taxon>
        <taxon>Dikarya</taxon>
        <taxon>Ascomycota</taxon>
        <taxon>Saccharomycotina</taxon>
        <taxon>Dipodascomycetes</taxon>
        <taxon>Dipodascales</taxon>
        <taxon>Dipodascales incertae sedis</taxon>
        <taxon>Yarrowia</taxon>
    </lineage>
</organism>
<dbReference type="KEGG" id="yli:2912617"/>
<evidence type="ECO:0000313" key="2">
    <source>
        <dbReference type="EMBL" id="AOW05969.1"/>
    </source>
</evidence>
<dbReference type="GeneID" id="2912617"/>
<dbReference type="VEuPathDB" id="FungiDB:YALI1_E30743g"/>
<reference evidence="3 5" key="2">
    <citation type="submission" date="2018-07" db="EMBL/GenBank/DDBJ databases">
        <title>Draft Genome Assemblies for Five Robust Yarrowia lipolytica Strains Exhibiting High Lipid Production and Pentose Sugar Utilization and Sugar Alcohol Secretion from Undetoxified Lignocellulosic Biomass Hydrolysates.</title>
        <authorList>
            <consortium name="DOE Joint Genome Institute"/>
            <person name="Walker C."/>
            <person name="Ryu S."/>
            <person name="Na H."/>
            <person name="Zane M."/>
            <person name="LaButti K."/>
            <person name="Lipzen A."/>
            <person name="Haridas S."/>
            <person name="Barry K."/>
            <person name="Grigoriev I.V."/>
            <person name="Quarterman J."/>
            <person name="Slininger P."/>
            <person name="Dien B."/>
            <person name="Trinh C.T."/>
        </authorList>
    </citation>
    <scope>NUCLEOTIDE SEQUENCE [LARGE SCALE GENOMIC DNA]</scope>
    <source>
        <strain evidence="3 5">YB392</strain>
    </source>
</reference>
<protein>
    <submittedName>
        <fullName evidence="3">Increased loss of mitochondrial DNA protein 1</fullName>
    </submittedName>
</protein>
<evidence type="ECO:0000313" key="4">
    <source>
        <dbReference type="Proteomes" id="UP000182444"/>
    </source>
</evidence>
<keyword evidence="1" id="KW-1133">Transmembrane helix</keyword>
<dbReference type="OrthoDB" id="5299849at2759"/>
<dbReference type="OMA" id="EVWLNFI"/>
<dbReference type="AlphaFoldDB" id="A0A1H6PPU0"/>
<proteinExistence type="predicted"/>
<dbReference type="Proteomes" id="UP000256601">
    <property type="component" value="Unassembled WGS sequence"/>
</dbReference>
<dbReference type="EMBL" id="CP017557">
    <property type="protein sequence ID" value="AOW05969.1"/>
    <property type="molecule type" value="Genomic_DNA"/>
</dbReference>
<dbReference type="eggNOG" id="ENOG502RZTE">
    <property type="taxonomic scope" value="Eukaryota"/>
</dbReference>
<dbReference type="PANTHER" id="PTHR28029">
    <property type="entry name" value="PROTEIN ILM1"/>
    <property type="match status" value="1"/>
</dbReference>
<keyword evidence="1" id="KW-0812">Transmembrane</keyword>
<reference evidence="2 4" key="1">
    <citation type="journal article" date="2016" name="PLoS ONE">
        <title>Sequence Assembly of Yarrowia lipolytica Strain W29/CLIB89 Shows Transposable Element Diversity.</title>
        <authorList>
            <person name="Magnan C."/>
            <person name="Yu J."/>
            <person name="Chang I."/>
            <person name="Jahn E."/>
            <person name="Kanomata Y."/>
            <person name="Wu J."/>
            <person name="Zeller M."/>
            <person name="Oakes M."/>
            <person name="Baldi P."/>
            <person name="Sandmeyer S."/>
        </authorList>
    </citation>
    <scope>NUCLEOTIDE SEQUENCE [LARGE SCALE GENOMIC DNA]</scope>
    <source>
        <strain evidence="2">CLIB89</strain>
        <strain evidence="4">CLIB89(W29)</strain>
    </source>
</reference>
<dbReference type="InterPro" id="IPR018815">
    <property type="entry name" value="Incr_loss_mito_DNA_1"/>
</dbReference>